<organism evidence="8 9">
    <name type="scientific">Devosia nanyangense</name>
    <dbReference type="NCBI Taxonomy" id="1228055"/>
    <lineage>
        <taxon>Bacteria</taxon>
        <taxon>Pseudomonadati</taxon>
        <taxon>Pseudomonadota</taxon>
        <taxon>Alphaproteobacteria</taxon>
        <taxon>Hyphomicrobiales</taxon>
        <taxon>Devosiaceae</taxon>
        <taxon>Devosia</taxon>
    </lineage>
</organism>
<evidence type="ECO:0000313" key="9">
    <source>
        <dbReference type="Proteomes" id="UP000782610"/>
    </source>
</evidence>
<dbReference type="InterPro" id="IPR035906">
    <property type="entry name" value="MetI-like_sf"/>
</dbReference>
<dbReference type="CDD" id="cd06261">
    <property type="entry name" value="TM_PBP2"/>
    <property type="match status" value="1"/>
</dbReference>
<dbReference type="EMBL" id="JACRAF010000023">
    <property type="protein sequence ID" value="MBI4921668.1"/>
    <property type="molecule type" value="Genomic_DNA"/>
</dbReference>
<feature type="transmembrane region" description="Helical" evidence="6">
    <location>
        <begin position="251"/>
        <end position="273"/>
    </location>
</feature>
<gene>
    <name evidence="8" type="ORF">HY834_07950</name>
</gene>
<evidence type="ECO:0000259" key="7">
    <source>
        <dbReference type="PROSITE" id="PS50928"/>
    </source>
</evidence>
<sequence>MAIAAAPARIRFNRLGVLIAGLTLVGLALPFAAFRANRIVPGAGRTILEALPLQPAILLSLALLVMAAIAVVRTPLLLRLLASLAALSLLLVAMGRAATFLTPEGDALARISPAAGFWVLLFALAVLAADALAQLKLKPAYRIGILALVLAGLAAILWSGGLSDLSVFKEYANRADAFWREAETHVLLAFGSLLAALVAGIPLGIACIRLPGLRATTLNVLNVVQTVPSIALFGLLIPPLAWIAFAVPGAAGLGISGIGATPALVALFGYSLLPVVANTIIGIESVPASVGDAALGMGMTARQRLLAVELPLAFPIILTGVRIVLVQNIGLATIAALIGGGGFGVFVFQGIGQTAMDLVLLGAVPTVLLAFASAIVLDALVEMARQPTAEAAA</sequence>
<accession>A0A933NYF8</accession>
<feature type="transmembrane region" description="Helical" evidence="6">
    <location>
        <begin position="140"/>
        <end position="160"/>
    </location>
</feature>
<feature type="transmembrane region" description="Helical" evidence="6">
    <location>
        <begin position="53"/>
        <end position="72"/>
    </location>
</feature>
<evidence type="ECO:0000256" key="6">
    <source>
        <dbReference type="RuleBase" id="RU363032"/>
    </source>
</evidence>
<comment type="similarity">
    <text evidence="6">Belongs to the binding-protein-dependent transport system permease family.</text>
</comment>
<evidence type="ECO:0000256" key="1">
    <source>
        <dbReference type="ARBA" id="ARBA00004651"/>
    </source>
</evidence>
<dbReference type="Gene3D" id="1.10.3720.10">
    <property type="entry name" value="MetI-like"/>
    <property type="match status" value="1"/>
</dbReference>
<dbReference type="GO" id="GO:0031460">
    <property type="term" value="P:glycine betaine transport"/>
    <property type="evidence" value="ECO:0007669"/>
    <property type="project" value="TreeGrafter"/>
</dbReference>
<name>A0A933NYF8_9HYPH</name>
<evidence type="ECO:0000256" key="3">
    <source>
        <dbReference type="ARBA" id="ARBA00022692"/>
    </source>
</evidence>
<dbReference type="PANTHER" id="PTHR30177">
    <property type="entry name" value="GLYCINE BETAINE/L-PROLINE TRANSPORT SYSTEM PERMEASE PROTEIN PROW"/>
    <property type="match status" value="1"/>
</dbReference>
<evidence type="ECO:0000313" key="8">
    <source>
        <dbReference type="EMBL" id="MBI4921668.1"/>
    </source>
</evidence>
<feature type="transmembrane region" description="Helical" evidence="6">
    <location>
        <begin position="12"/>
        <end position="33"/>
    </location>
</feature>
<keyword evidence="4 6" id="KW-1133">Transmembrane helix</keyword>
<dbReference type="PROSITE" id="PS50928">
    <property type="entry name" value="ABC_TM1"/>
    <property type="match status" value="1"/>
</dbReference>
<feature type="transmembrane region" description="Helical" evidence="6">
    <location>
        <begin position="77"/>
        <end position="95"/>
    </location>
</feature>
<dbReference type="InterPro" id="IPR051204">
    <property type="entry name" value="ABC_transp_perm/SBD"/>
</dbReference>
<feature type="transmembrane region" description="Helical" evidence="6">
    <location>
        <begin position="305"/>
        <end position="325"/>
    </location>
</feature>
<proteinExistence type="inferred from homology"/>
<evidence type="ECO:0000256" key="2">
    <source>
        <dbReference type="ARBA" id="ARBA00022448"/>
    </source>
</evidence>
<reference evidence="8" key="1">
    <citation type="submission" date="2020-07" db="EMBL/GenBank/DDBJ databases">
        <title>Huge and variable diversity of episymbiotic CPR bacteria and DPANN archaea in groundwater ecosystems.</title>
        <authorList>
            <person name="He C.Y."/>
            <person name="Keren R."/>
            <person name="Whittaker M."/>
            <person name="Farag I.F."/>
            <person name="Doudna J."/>
            <person name="Cate J.H.D."/>
            <person name="Banfield J.F."/>
        </authorList>
    </citation>
    <scope>NUCLEOTIDE SEQUENCE</scope>
    <source>
        <strain evidence="8">NC_groundwater_1586_Pr3_B-0.1um_66_15</strain>
    </source>
</reference>
<dbReference type="SUPFAM" id="SSF161098">
    <property type="entry name" value="MetI-like"/>
    <property type="match status" value="1"/>
</dbReference>
<feature type="transmembrane region" description="Helical" evidence="6">
    <location>
        <begin position="358"/>
        <end position="377"/>
    </location>
</feature>
<dbReference type="InterPro" id="IPR000515">
    <property type="entry name" value="MetI-like"/>
</dbReference>
<evidence type="ECO:0000256" key="5">
    <source>
        <dbReference type="ARBA" id="ARBA00023136"/>
    </source>
</evidence>
<dbReference type="AlphaFoldDB" id="A0A933NYF8"/>
<feature type="domain" description="ABC transmembrane type-1" evidence="7">
    <location>
        <begin position="182"/>
        <end position="377"/>
    </location>
</feature>
<comment type="caution">
    <text evidence="8">The sequence shown here is derived from an EMBL/GenBank/DDBJ whole genome shotgun (WGS) entry which is preliminary data.</text>
</comment>
<dbReference type="Proteomes" id="UP000782610">
    <property type="component" value="Unassembled WGS sequence"/>
</dbReference>
<evidence type="ECO:0000256" key="4">
    <source>
        <dbReference type="ARBA" id="ARBA00022989"/>
    </source>
</evidence>
<dbReference type="GO" id="GO:0055085">
    <property type="term" value="P:transmembrane transport"/>
    <property type="evidence" value="ECO:0007669"/>
    <property type="project" value="InterPro"/>
</dbReference>
<keyword evidence="5 6" id="KW-0472">Membrane</keyword>
<feature type="transmembrane region" description="Helical" evidence="6">
    <location>
        <begin position="331"/>
        <end position="351"/>
    </location>
</feature>
<dbReference type="PANTHER" id="PTHR30177:SF30">
    <property type="entry name" value="GLYCINE BETAINE UPTAKE SYSTEM PERMEASE PROTEIN YEHY"/>
    <property type="match status" value="1"/>
</dbReference>
<protein>
    <submittedName>
        <fullName evidence="8">ABC transporter permease</fullName>
    </submittedName>
</protein>
<dbReference type="GO" id="GO:0005886">
    <property type="term" value="C:plasma membrane"/>
    <property type="evidence" value="ECO:0007669"/>
    <property type="project" value="UniProtKB-SubCell"/>
</dbReference>
<feature type="transmembrane region" description="Helical" evidence="6">
    <location>
        <begin position="186"/>
        <end position="208"/>
    </location>
</feature>
<keyword evidence="2 6" id="KW-0813">Transport</keyword>
<dbReference type="Pfam" id="PF00528">
    <property type="entry name" value="BPD_transp_1"/>
    <property type="match status" value="1"/>
</dbReference>
<keyword evidence="3 6" id="KW-0812">Transmembrane</keyword>
<feature type="transmembrane region" description="Helical" evidence="6">
    <location>
        <begin position="115"/>
        <end position="133"/>
    </location>
</feature>
<comment type="subcellular location">
    <subcellularLocation>
        <location evidence="1 6">Cell membrane</location>
        <topology evidence="1 6">Multi-pass membrane protein</topology>
    </subcellularLocation>
</comment>
<feature type="transmembrane region" description="Helical" evidence="6">
    <location>
        <begin position="220"/>
        <end position="245"/>
    </location>
</feature>